<comment type="caution">
    <text evidence="6">The sequence shown here is derived from an EMBL/GenBank/DDBJ whole genome shotgun (WGS) entry which is preliminary data.</text>
</comment>
<keyword evidence="2 4" id="KW-0238">DNA-binding</keyword>
<feature type="domain" description="HTH tetR-type" evidence="5">
    <location>
        <begin position="9"/>
        <end position="69"/>
    </location>
</feature>
<dbReference type="PRINTS" id="PR00455">
    <property type="entry name" value="HTHTETR"/>
</dbReference>
<dbReference type="PROSITE" id="PS50977">
    <property type="entry name" value="HTH_TETR_2"/>
    <property type="match status" value="1"/>
</dbReference>
<dbReference type="Gene3D" id="1.10.357.10">
    <property type="entry name" value="Tetracycline Repressor, domain 2"/>
    <property type="match status" value="1"/>
</dbReference>
<reference evidence="7" key="1">
    <citation type="journal article" date="2019" name="Int. J. Syst. Evol. Microbiol.">
        <title>The Global Catalogue of Microorganisms (GCM) 10K type strain sequencing project: providing services to taxonomists for standard genome sequencing and annotation.</title>
        <authorList>
            <consortium name="The Broad Institute Genomics Platform"/>
            <consortium name="The Broad Institute Genome Sequencing Center for Infectious Disease"/>
            <person name="Wu L."/>
            <person name="Ma J."/>
        </authorList>
    </citation>
    <scope>NUCLEOTIDE SEQUENCE [LARGE SCALE GENOMIC DNA]</scope>
    <source>
        <strain evidence="7">CGMCC 1.10363</strain>
    </source>
</reference>
<gene>
    <name evidence="6" type="ORF">ACFOYW_17800</name>
</gene>
<dbReference type="InterPro" id="IPR023772">
    <property type="entry name" value="DNA-bd_HTH_TetR-type_CS"/>
</dbReference>
<keyword evidence="7" id="KW-1185">Reference proteome</keyword>
<evidence type="ECO:0000313" key="7">
    <source>
        <dbReference type="Proteomes" id="UP001595900"/>
    </source>
</evidence>
<dbReference type="PROSITE" id="PS01081">
    <property type="entry name" value="HTH_TETR_1"/>
    <property type="match status" value="1"/>
</dbReference>
<evidence type="ECO:0000256" key="3">
    <source>
        <dbReference type="ARBA" id="ARBA00023163"/>
    </source>
</evidence>
<dbReference type="InterPro" id="IPR036271">
    <property type="entry name" value="Tet_transcr_reg_TetR-rel_C_sf"/>
</dbReference>
<dbReference type="Proteomes" id="UP001595900">
    <property type="component" value="Unassembled WGS sequence"/>
</dbReference>
<dbReference type="EMBL" id="JBHSCN010000022">
    <property type="protein sequence ID" value="MFC4245227.1"/>
    <property type="molecule type" value="Genomic_DNA"/>
</dbReference>
<evidence type="ECO:0000256" key="4">
    <source>
        <dbReference type="PROSITE-ProRule" id="PRU00335"/>
    </source>
</evidence>
<proteinExistence type="predicted"/>
<dbReference type="PANTHER" id="PTHR47506">
    <property type="entry name" value="TRANSCRIPTIONAL REGULATORY PROTEIN"/>
    <property type="match status" value="1"/>
</dbReference>
<organism evidence="6 7">
    <name type="scientific">Gryllotalpicola reticulitermitis</name>
    <dbReference type="NCBI Taxonomy" id="1184153"/>
    <lineage>
        <taxon>Bacteria</taxon>
        <taxon>Bacillati</taxon>
        <taxon>Actinomycetota</taxon>
        <taxon>Actinomycetes</taxon>
        <taxon>Micrococcales</taxon>
        <taxon>Microbacteriaceae</taxon>
        <taxon>Gryllotalpicola</taxon>
    </lineage>
</organism>
<dbReference type="RefSeq" id="WP_390232184.1">
    <property type="nucleotide sequence ID" value="NZ_JBHSCN010000022.1"/>
</dbReference>
<evidence type="ECO:0000259" key="5">
    <source>
        <dbReference type="PROSITE" id="PS50977"/>
    </source>
</evidence>
<feature type="DNA-binding region" description="H-T-H motif" evidence="4">
    <location>
        <begin position="32"/>
        <end position="51"/>
    </location>
</feature>
<dbReference type="InterPro" id="IPR001647">
    <property type="entry name" value="HTH_TetR"/>
</dbReference>
<dbReference type="InterPro" id="IPR009057">
    <property type="entry name" value="Homeodomain-like_sf"/>
</dbReference>
<protein>
    <submittedName>
        <fullName evidence="6">TetR family transcriptional regulator</fullName>
    </submittedName>
</protein>
<name>A0ABV8QA43_9MICO</name>
<sequence length="194" mass="21030">MPTRREQAERTQSQILDVAAAEFARNGYAGTTLLEITTKAGISRGGMFHHFESKRAIAERLRESEGRRWDELLDVSTQNAARGLPAVRAAAHHIVDVLEANVRARALLRIIDEVDDGSPTPFTIWRGVFERLIQQGIADGQVPDSISASDAASILTECVWAAVFIPEAGATGTTPRARIGRALALFEVGVATRA</sequence>
<keyword evidence="1" id="KW-0805">Transcription regulation</keyword>
<keyword evidence="3" id="KW-0804">Transcription</keyword>
<evidence type="ECO:0000313" key="6">
    <source>
        <dbReference type="EMBL" id="MFC4245227.1"/>
    </source>
</evidence>
<dbReference type="PANTHER" id="PTHR47506:SF1">
    <property type="entry name" value="HTH-TYPE TRANSCRIPTIONAL REGULATOR YJDC"/>
    <property type="match status" value="1"/>
</dbReference>
<dbReference type="SUPFAM" id="SSF48498">
    <property type="entry name" value="Tetracyclin repressor-like, C-terminal domain"/>
    <property type="match status" value="1"/>
</dbReference>
<evidence type="ECO:0000256" key="1">
    <source>
        <dbReference type="ARBA" id="ARBA00023015"/>
    </source>
</evidence>
<dbReference type="Pfam" id="PF00440">
    <property type="entry name" value="TetR_N"/>
    <property type="match status" value="1"/>
</dbReference>
<dbReference type="SUPFAM" id="SSF46689">
    <property type="entry name" value="Homeodomain-like"/>
    <property type="match status" value="1"/>
</dbReference>
<evidence type="ECO:0000256" key="2">
    <source>
        <dbReference type="ARBA" id="ARBA00023125"/>
    </source>
</evidence>
<accession>A0ABV8QA43</accession>